<sequence length="77" mass="8602">MSKQPAHKVKLGLITATVWDNDGFYSVDLSRSYKTSQGEWQSSPSFGQGDLLNVAKCAERAEIWIARQVSKDAIQRT</sequence>
<keyword evidence="2" id="KW-1185">Reference proteome</keyword>
<dbReference type="RefSeq" id="WP_233677867.1">
    <property type="nucleotide sequence ID" value="NZ_JAJUOS010000014.1"/>
</dbReference>
<reference evidence="1 2" key="1">
    <citation type="submission" date="2021-12" db="EMBL/GenBank/DDBJ databases">
        <title>Sinirhodobacter sp. WL0062 is a bacterium isolated from seawater.</title>
        <authorList>
            <person name="Wang L."/>
            <person name="He W."/>
            <person name="Zhang D.-F."/>
        </authorList>
    </citation>
    <scope>NUCLEOTIDE SEQUENCE [LARGE SCALE GENOMIC DNA]</scope>
    <source>
        <strain evidence="1 2">WL0062</strain>
    </source>
</reference>
<accession>A0ABS8YYN7</accession>
<comment type="caution">
    <text evidence="1">The sequence shown here is derived from an EMBL/GenBank/DDBJ whole genome shotgun (WGS) entry which is preliminary data.</text>
</comment>
<dbReference type="EMBL" id="JAJUOS010000014">
    <property type="protein sequence ID" value="MCE5974932.1"/>
    <property type="molecule type" value="Genomic_DNA"/>
</dbReference>
<dbReference type="Proteomes" id="UP001521181">
    <property type="component" value="Unassembled WGS sequence"/>
</dbReference>
<proteinExistence type="predicted"/>
<gene>
    <name evidence="1" type="ORF">LZA78_15720</name>
</gene>
<evidence type="ECO:0000313" key="1">
    <source>
        <dbReference type="EMBL" id="MCE5974932.1"/>
    </source>
</evidence>
<organism evidence="1 2">
    <name type="scientific">Rhodobacter flavimaris</name>
    <dbReference type="NCBI Taxonomy" id="2907145"/>
    <lineage>
        <taxon>Bacteria</taxon>
        <taxon>Pseudomonadati</taxon>
        <taxon>Pseudomonadota</taxon>
        <taxon>Alphaproteobacteria</taxon>
        <taxon>Rhodobacterales</taxon>
        <taxon>Rhodobacter group</taxon>
        <taxon>Rhodobacter</taxon>
    </lineage>
</organism>
<protein>
    <submittedName>
        <fullName evidence="1">Uncharacterized protein</fullName>
    </submittedName>
</protein>
<name>A0ABS8YYN7_9RHOB</name>
<evidence type="ECO:0000313" key="2">
    <source>
        <dbReference type="Proteomes" id="UP001521181"/>
    </source>
</evidence>